<reference evidence="1" key="1">
    <citation type="submission" date="2021-02" db="EMBL/GenBank/DDBJ databases">
        <authorList>
            <consortium name="DOE Joint Genome Institute"/>
            <person name="Ahrendt S."/>
            <person name="Looney B.P."/>
            <person name="Miyauchi S."/>
            <person name="Morin E."/>
            <person name="Drula E."/>
            <person name="Courty P.E."/>
            <person name="Chicoki N."/>
            <person name="Fauchery L."/>
            <person name="Kohler A."/>
            <person name="Kuo A."/>
            <person name="Labutti K."/>
            <person name="Pangilinan J."/>
            <person name="Lipzen A."/>
            <person name="Riley R."/>
            <person name="Andreopoulos W."/>
            <person name="He G."/>
            <person name="Johnson J."/>
            <person name="Barry K.W."/>
            <person name="Grigoriev I.V."/>
            <person name="Nagy L."/>
            <person name="Hibbett D."/>
            <person name="Henrissat B."/>
            <person name="Matheny P.B."/>
            <person name="Labbe J."/>
            <person name="Martin F."/>
        </authorList>
    </citation>
    <scope>NUCLEOTIDE SEQUENCE</scope>
    <source>
        <strain evidence="1">EC-137</strain>
    </source>
</reference>
<protein>
    <submittedName>
        <fullName evidence="1">Uncharacterized protein</fullName>
    </submittedName>
</protein>
<comment type="caution">
    <text evidence="1">The sequence shown here is derived from an EMBL/GenBank/DDBJ whole genome shotgun (WGS) entry which is preliminary data.</text>
</comment>
<dbReference type="Proteomes" id="UP000814128">
    <property type="component" value="Unassembled WGS sequence"/>
</dbReference>
<evidence type="ECO:0000313" key="1">
    <source>
        <dbReference type="EMBL" id="KAI0036567.1"/>
    </source>
</evidence>
<proteinExistence type="predicted"/>
<dbReference type="EMBL" id="MU273470">
    <property type="protein sequence ID" value="KAI0036567.1"/>
    <property type="molecule type" value="Genomic_DNA"/>
</dbReference>
<sequence length="400" mass="44235">MTHLFVSPSLLPQGLAVADAIGLPQDNVLILQGSIPGRRSLDELADLGWSAPAVGLKPKPPKTPEGIPVTLGYAPLYHVLGFCVNIARCFLQPSTVVVIPKWDTELVFKLIECWKVTSMVLVPAYVHMMVHSPSFKRVDFSSLATVACGAAYLPSELRQRFSSRLSIPWWVETFGMSELTGAGLMATPPGLFGGTVDPKPGSTGILIPNFEGRVVREDGSDTDYDEPGELWLRGPAIALGYWRNEQATRETFLPDGWMRTGDRFTMDRQGRFYYIERIKDTLKVSGTQVSPSEIEDKILEHPDALISDVAVAGVEGVRMQDELVPRAWIVLSDKGRTAEADYIATVLDGWVKSQLSRPKWLRGGIEVVDEIPKSPTGKVLRRVLQDRHKTRNFGTVRAKL</sequence>
<gene>
    <name evidence="1" type="ORF">K488DRAFT_67571</name>
</gene>
<evidence type="ECO:0000313" key="2">
    <source>
        <dbReference type="Proteomes" id="UP000814128"/>
    </source>
</evidence>
<organism evidence="1 2">
    <name type="scientific">Vararia minispora EC-137</name>
    <dbReference type="NCBI Taxonomy" id="1314806"/>
    <lineage>
        <taxon>Eukaryota</taxon>
        <taxon>Fungi</taxon>
        <taxon>Dikarya</taxon>
        <taxon>Basidiomycota</taxon>
        <taxon>Agaricomycotina</taxon>
        <taxon>Agaricomycetes</taxon>
        <taxon>Russulales</taxon>
        <taxon>Lachnocladiaceae</taxon>
        <taxon>Vararia</taxon>
    </lineage>
</organism>
<keyword evidence="2" id="KW-1185">Reference proteome</keyword>
<accession>A0ACB8QY39</accession>
<name>A0ACB8QY39_9AGAM</name>
<reference evidence="1" key="2">
    <citation type="journal article" date="2022" name="New Phytol.">
        <title>Evolutionary transition to the ectomycorrhizal habit in the genomes of a hyperdiverse lineage of mushroom-forming fungi.</title>
        <authorList>
            <person name="Looney B."/>
            <person name="Miyauchi S."/>
            <person name="Morin E."/>
            <person name="Drula E."/>
            <person name="Courty P.E."/>
            <person name="Kohler A."/>
            <person name="Kuo A."/>
            <person name="LaButti K."/>
            <person name="Pangilinan J."/>
            <person name="Lipzen A."/>
            <person name="Riley R."/>
            <person name="Andreopoulos W."/>
            <person name="He G."/>
            <person name="Johnson J."/>
            <person name="Nolan M."/>
            <person name="Tritt A."/>
            <person name="Barry K.W."/>
            <person name="Grigoriev I.V."/>
            <person name="Nagy L.G."/>
            <person name="Hibbett D."/>
            <person name="Henrissat B."/>
            <person name="Matheny P.B."/>
            <person name="Labbe J."/>
            <person name="Martin F.M."/>
        </authorList>
    </citation>
    <scope>NUCLEOTIDE SEQUENCE</scope>
    <source>
        <strain evidence="1">EC-137</strain>
    </source>
</reference>